<dbReference type="OMA" id="NNTEAHS"/>
<organism evidence="3 4">
    <name type="scientific">Kalanchoe fedtschenkoi</name>
    <name type="common">Lavender scallops</name>
    <name type="synonym">South American air plant</name>
    <dbReference type="NCBI Taxonomy" id="63787"/>
    <lineage>
        <taxon>Eukaryota</taxon>
        <taxon>Viridiplantae</taxon>
        <taxon>Streptophyta</taxon>
        <taxon>Embryophyta</taxon>
        <taxon>Tracheophyta</taxon>
        <taxon>Spermatophyta</taxon>
        <taxon>Magnoliopsida</taxon>
        <taxon>eudicotyledons</taxon>
        <taxon>Gunneridae</taxon>
        <taxon>Pentapetalae</taxon>
        <taxon>Saxifragales</taxon>
        <taxon>Crassulaceae</taxon>
        <taxon>Kalanchoe</taxon>
    </lineage>
</organism>
<dbReference type="Gramene" id="Kaladp0101s0040.1.v1.1">
    <property type="protein sequence ID" value="Kaladp0101s0040.1.v1.1.CDS.1"/>
    <property type="gene ID" value="Kaladp0101s0040.v1.1"/>
</dbReference>
<feature type="region of interest" description="Disordered" evidence="1">
    <location>
        <begin position="1325"/>
        <end position="1345"/>
    </location>
</feature>
<dbReference type="EnsemblPlants" id="Kaladp0101s0040.1.v1.1">
    <property type="protein sequence ID" value="Kaladp0101s0040.1.v1.1.CDS.1"/>
    <property type="gene ID" value="Kaladp0101s0040.v1.1"/>
</dbReference>
<dbReference type="PANTHER" id="PTHR42851:SF4">
    <property type="entry name" value="PWWP DOMAIN-CONTAINING PROTEIN"/>
    <property type="match status" value="1"/>
</dbReference>
<feature type="region of interest" description="Disordered" evidence="1">
    <location>
        <begin position="1"/>
        <end position="25"/>
    </location>
</feature>
<dbReference type="PROSITE" id="PS50812">
    <property type="entry name" value="PWWP"/>
    <property type="match status" value="1"/>
</dbReference>
<dbReference type="SMART" id="SM00293">
    <property type="entry name" value="PWWP"/>
    <property type="match status" value="1"/>
</dbReference>
<dbReference type="InterPro" id="IPR000313">
    <property type="entry name" value="PWWP_dom"/>
</dbReference>
<evidence type="ECO:0000313" key="4">
    <source>
        <dbReference type="Proteomes" id="UP000594263"/>
    </source>
</evidence>
<feature type="region of interest" description="Disordered" evidence="1">
    <location>
        <begin position="246"/>
        <end position="297"/>
    </location>
</feature>
<accession>A0A7N0V733</accession>
<keyword evidence="4" id="KW-1185">Reference proteome</keyword>
<sequence>MDVNLEVTSGDDADPGVGDSAGGGAVTDDTLVGKIGATGDKEAAAPNGGEDIMVELMGSDVFFDGVCTGKRGKEGSRGGMGNGEGGGEATGAELTGLRGEEVCNSGVGAAVEGGSVVQETTGVDGGGDRESSMDVEEPEAAQSSVAEKEAAHVVLEKPTADVHSDSLEDVDVDIDDSGQEQTVVSSHNRGASVDAAVGEVGNGSATVEDTVKLSSLGTRAGEMVKETETKLERIGASLRAEAFENNEKLEQVSADQDCSSEEPVGGKSDASQSSLHHDGRTVRTTIGESEDEEVDIGDHEPNLFANQKLVVDEVFRSEPTKTALHATYQLPSEKEGTFSVSDMVWGKVRSHPWWPGQIFDPSESSEIAIKHHKKDCYLVAFFGDHTFAWSEASQLKPFRAYFSNVDKQINSETFHHAIRCALEEVSRRVELGLACRCLQPDLYEKLRYQIVESAGIREEASKREGIDESASAYLFEPHTFVQFIKSLAQAPSDGADQLEIVIAKAQLLAFNRLKGYYHLPEYHFTELSLKNEIESVTDSSSAKGRQHDENESDSQLKKKHSMRDIVYTSKRERSMTEIMDEGMLLTGEDYGEDGTFHSSLISSSASKKQKAGDFSHEESGGQTNSQNNISAHAMGTASLAPKQSFKIGDCILRAASQLTGSPGSSSFLKSINDKYQKVNESNGACLDVPDQYGNPNANSSNSVADDMLSQLQSVARDPTKGHSSISNLTSFFSTVRNNTLSPDTAVSGRKRKAPESVTGSPETFEFEDMKDSYWTDRVIQNGGEEKPERKERKLTYQAVTLEPQAPLSRSPRVHSRKRYSNGNHKIAVERPTNAVDKSKQDMLPAELILNFPDINSIPSESKLNNMFRRFGPLKEFETEVDRESNRARVVFKRSSDADVAYSSCEKFNIFGSTVVRYELSYTPSVSYKAAKIPATQGMETVNLPELEFASTHDLEFITMQELEDATMQDLQYPHAHDLEGVIMQDLEFTTSHDLEFPGSQDMDIVSTQVPEVTTMQSLDASTGDQHPEMSEMPSSGHLELQAGENLAGGSGVASHDMEMATAEDQQRANQDPSVEMPQNLESGGVQIQQTDAVVGNSEVDPVQHVEPLLNPESTDRPDYVETTGSVETEISAQDADNSGCQDTVIAHGQDSEPTAAQDVGAIITGEETISKADESVSGELLGQDKGSTEIDSDMDVTGLQASEVGIDDPMILSDPRQEQVTPENDPSFSNQSAEQETDREKDMMATQESQVLSREDAPVEVEMPSPDVAKKQDPVENDATEDVVVVVSKDVESGGLGDGVTEDIEVAGNETRTSGDDVAAIAQDSKVENTDHDENVEKQVLPDAVTNDHIVEATEPEELESQTGDPSVTDCVVAEATASVQNHEDAVTSDTDEKDEAMTGVQHDEGAVSTDTDEKDKARNSLQNDEYTVTPETDEKDKARTCMLNDEDVVTAETDEKDEARTSVQKDEDAVTTETDEKDEASTSVKDHEYAVTTKAEGKDAMHEGPEEDERKAADSTTMEDLQEATG</sequence>
<evidence type="ECO:0000313" key="3">
    <source>
        <dbReference type="EnsemblPlants" id="Kaladp0101s0040.1.v1.1.CDS.1"/>
    </source>
</evidence>
<feature type="region of interest" description="Disordered" evidence="1">
    <location>
        <begin position="118"/>
        <end position="145"/>
    </location>
</feature>
<dbReference type="Pfam" id="PF00855">
    <property type="entry name" value="PWWP"/>
    <property type="match status" value="1"/>
</dbReference>
<feature type="region of interest" description="Disordered" evidence="1">
    <location>
        <begin position="1199"/>
        <end position="1282"/>
    </location>
</feature>
<dbReference type="CDD" id="cd05162">
    <property type="entry name" value="PWWP"/>
    <property type="match status" value="1"/>
</dbReference>
<evidence type="ECO:0000256" key="1">
    <source>
        <dbReference type="SAM" id="MobiDB-lite"/>
    </source>
</evidence>
<feature type="compositionally biased region" description="Acidic residues" evidence="1">
    <location>
        <begin position="1470"/>
        <end position="1479"/>
    </location>
</feature>
<feature type="compositionally biased region" description="Basic and acidic residues" evidence="1">
    <location>
        <begin position="1325"/>
        <end position="1337"/>
    </location>
</feature>
<feature type="compositionally biased region" description="Basic and acidic residues" evidence="1">
    <location>
        <begin position="1458"/>
        <end position="1469"/>
    </location>
</feature>
<dbReference type="Proteomes" id="UP000594263">
    <property type="component" value="Unplaced"/>
</dbReference>
<feature type="compositionally biased region" description="Basic and acidic residues" evidence="1">
    <location>
        <begin position="1402"/>
        <end position="1419"/>
    </location>
</feature>
<feature type="compositionally biased region" description="Polar residues" evidence="1">
    <location>
        <begin position="1515"/>
        <end position="1527"/>
    </location>
</feature>
<feature type="compositionally biased region" description="Polar residues" evidence="1">
    <location>
        <begin position="1218"/>
        <end position="1234"/>
    </location>
</feature>
<feature type="region of interest" description="Disordered" evidence="1">
    <location>
        <begin position="71"/>
        <end position="92"/>
    </location>
</feature>
<name>A0A7N0V733_KALFE</name>
<feature type="domain" description="PWWP" evidence="2">
    <location>
        <begin position="340"/>
        <end position="401"/>
    </location>
</feature>
<feature type="compositionally biased region" description="Acidic residues" evidence="1">
    <location>
        <begin position="1445"/>
        <end position="1457"/>
    </location>
</feature>
<feature type="region of interest" description="Disordered" evidence="1">
    <location>
        <begin position="1377"/>
        <end position="1527"/>
    </location>
</feature>
<feature type="compositionally biased region" description="Gly residues" evidence="1">
    <location>
        <begin position="77"/>
        <end position="89"/>
    </location>
</feature>
<dbReference type="Gene3D" id="2.30.30.140">
    <property type="match status" value="1"/>
</dbReference>
<reference evidence="3" key="1">
    <citation type="submission" date="2021-01" db="UniProtKB">
        <authorList>
            <consortium name="EnsemblPlants"/>
        </authorList>
    </citation>
    <scope>IDENTIFICATION</scope>
</reference>
<dbReference type="PANTHER" id="PTHR42851">
    <property type="entry name" value="ALDOLASE-RELATED"/>
    <property type="match status" value="1"/>
</dbReference>
<feature type="region of interest" description="Disordered" evidence="1">
    <location>
        <begin position="538"/>
        <end position="561"/>
    </location>
</feature>
<feature type="compositionally biased region" description="Polar residues" evidence="1">
    <location>
        <begin position="1420"/>
        <end position="1431"/>
    </location>
</feature>
<evidence type="ECO:0000259" key="2">
    <source>
        <dbReference type="PROSITE" id="PS50812"/>
    </source>
</evidence>
<protein>
    <recommendedName>
        <fullName evidence="2">PWWP domain-containing protein</fullName>
    </recommendedName>
</protein>
<feature type="compositionally biased region" description="Basic and acidic residues" evidence="1">
    <location>
        <begin position="1485"/>
        <end position="1514"/>
    </location>
</feature>
<proteinExistence type="predicted"/>
<dbReference type="InterPro" id="IPR053063">
    <property type="entry name" value="PWWP_domain_containing_PDP"/>
</dbReference>
<feature type="region of interest" description="Disordered" evidence="1">
    <location>
        <begin position="738"/>
        <end position="762"/>
    </location>
</feature>
<dbReference type="SUPFAM" id="SSF63748">
    <property type="entry name" value="Tudor/PWWP/MBT"/>
    <property type="match status" value="1"/>
</dbReference>